<sequence length="319" mass="35651">MGNNQKVLVTGGAGFIGSHLVDALINNGHFVIVLDNLIEGHLENIQNHIDSGKCQFKKEDILNLEFLLEKLPKVDVIYHFAADPDVRLSVPNPLNSFKQNVQGTLNVLEYARKYKINKFIFASSGGTVYGDVNSFPMTEKLVLNPISPYGASKVAGEMYLAAYASSYHIKSASVRFANIFGERSLHGVGYDFFNHLNENPTILKILGDGTQKKSYLHVSDAINGVLLVSENLNNQESWYDFFNLGSEDWFTVNEIANIYEKELNLFNVKHSYSGGSKGWVGDVAQMMLSIDKVKKIGFLPKVSFVEGVHRYCEWLKNNA</sequence>
<evidence type="ECO:0000313" key="2">
    <source>
        <dbReference type="EMBL" id="QEE16204.2"/>
    </source>
</evidence>
<dbReference type="EMBL" id="CP042905">
    <property type="protein sequence ID" value="QEE16204.2"/>
    <property type="molecule type" value="Genomic_DNA"/>
</dbReference>
<dbReference type="Proteomes" id="UP000321408">
    <property type="component" value="Chromosome"/>
</dbReference>
<reference evidence="2 3" key="1">
    <citation type="journal article" date="2020" name="Nature">
        <title>Isolation of an archaeon at the prokaryote-eukaryote interface.</title>
        <authorList>
            <person name="Imachi H."/>
            <person name="Nobu M.K."/>
            <person name="Nakahara N."/>
            <person name="Morono Y."/>
            <person name="Ogawara M."/>
            <person name="Takaki Y."/>
            <person name="Takano Y."/>
            <person name="Uematsu K."/>
            <person name="Ikuta T."/>
            <person name="Ito M."/>
            <person name="Matsui Y."/>
            <person name="Miyazaki M."/>
            <person name="Murata K."/>
            <person name="Saito Y."/>
            <person name="Sakai S."/>
            <person name="Song C."/>
            <person name="Tasumi E."/>
            <person name="Yamanaka Y."/>
            <person name="Yamaguchi T."/>
            <person name="Kamagata Y."/>
            <person name="Tamaki H."/>
            <person name="Takai K."/>
        </authorList>
    </citation>
    <scope>NUCLEOTIDE SEQUENCE [LARGE SCALE GENOMIC DNA]</scope>
    <source>
        <strain evidence="2 3">MK-D1</strain>
    </source>
</reference>
<protein>
    <submittedName>
        <fullName evidence="2">NAD-dependent epimerase/dehydratase family protein</fullName>
    </submittedName>
</protein>
<dbReference type="PANTHER" id="PTHR43000">
    <property type="entry name" value="DTDP-D-GLUCOSE 4,6-DEHYDRATASE-RELATED"/>
    <property type="match status" value="1"/>
</dbReference>
<proteinExistence type="inferred from homology"/>
<dbReference type="SUPFAM" id="SSF51735">
    <property type="entry name" value="NAD(P)-binding Rossmann-fold domains"/>
    <property type="match status" value="1"/>
</dbReference>
<name>A0A5B9DAP9_9ARCH</name>
<dbReference type="OrthoDB" id="4907at2157"/>
<gene>
    <name evidence="2" type="ORF">DSAG12_02034</name>
</gene>
<keyword evidence="3" id="KW-1185">Reference proteome</keyword>
<dbReference type="KEGG" id="psyt:DSAG12_02034"/>
<dbReference type="AlphaFoldDB" id="A0A5B9DAP9"/>
<evidence type="ECO:0000313" key="3">
    <source>
        <dbReference type="Proteomes" id="UP000321408"/>
    </source>
</evidence>
<organism evidence="2 3">
    <name type="scientific">Promethearchaeum syntrophicum</name>
    <dbReference type="NCBI Taxonomy" id="2594042"/>
    <lineage>
        <taxon>Archaea</taxon>
        <taxon>Promethearchaeati</taxon>
        <taxon>Promethearchaeota</taxon>
        <taxon>Promethearchaeia</taxon>
        <taxon>Promethearchaeales</taxon>
        <taxon>Promethearchaeaceae</taxon>
        <taxon>Promethearchaeum</taxon>
    </lineage>
</organism>
<evidence type="ECO:0000256" key="1">
    <source>
        <dbReference type="ARBA" id="ARBA00007637"/>
    </source>
</evidence>
<accession>A0A5B9DAP9</accession>
<dbReference type="InterPro" id="IPR036291">
    <property type="entry name" value="NAD(P)-bd_dom_sf"/>
</dbReference>
<dbReference type="Gene3D" id="3.40.50.720">
    <property type="entry name" value="NAD(P)-binding Rossmann-like Domain"/>
    <property type="match status" value="1"/>
</dbReference>
<dbReference type="InterPro" id="IPR001509">
    <property type="entry name" value="Epimerase_deHydtase"/>
</dbReference>
<dbReference type="Pfam" id="PF01370">
    <property type="entry name" value="Epimerase"/>
    <property type="match status" value="1"/>
</dbReference>
<comment type="similarity">
    <text evidence="1">Belongs to the NAD(P)-dependent epimerase/dehydratase family.</text>
</comment>
<reference evidence="2 3" key="2">
    <citation type="journal article" date="2024" name="Int. J. Syst. Evol. Microbiol.">
        <title>Promethearchaeum syntrophicum gen. nov., sp. nov., an anaerobic, obligately syntrophic archaeon, the first isolate of the lineage 'Asgard' archaea, and proposal of the new archaeal phylum Promethearchaeota phyl. nov. and kingdom Promethearchaeati regn. nov.</title>
        <authorList>
            <person name="Imachi H."/>
            <person name="Nobu M.K."/>
            <person name="Kato S."/>
            <person name="Takaki Y."/>
            <person name="Miyazaki M."/>
            <person name="Miyata M."/>
            <person name="Ogawara M."/>
            <person name="Saito Y."/>
            <person name="Sakai S."/>
            <person name="Tahara Y.O."/>
            <person name="Takano Y."/>
            <person name="Tasumi E."/>
            <person name="Uematsu K."/>
            <person name="Yoshimura T."/>
            <person name="Itoh T."/>
            <person name="Ohkuma M."/>
            <person name="Takai K."/>
        </authorList>
    </citation>
    <scope>NUCLEOTIDE SEQUENCE [LARGE SCALE GENOMIC DNA]</scope>
    <source>
        <strain evidence="2 3">MK-D1</strain>
    </source>
</reference>
<dbReference type="Gene3D" id="3.90.25.10">
    <property type="entry name" value="UDP-galactose 4-epimerase, domain 1"/>
    <property type="match status" value="1"/>
</dbReference>